<dbReference type="EMBL" id="JBHSNS010000007">
    <property type="protein sequence ID" value="MFC5730167.1"/>
    <property type="molecule type" value="Genomic_DNA"/>
</dbReference>
<gene>
    <name evidence="3" type="ORF">ACFPQB_14690</name>
</gene>
<sequence>MRASRHSALRRTTAAAGGLVLAAAVAGCNQTTGGGAAGQAFPSDTIEIMVPAGAGGGWDSTARTMQEVVQNEDLVDESVEVFNVEGGGGATGLAQLQEDSGNPHALMMTGLVMLGALELADSEVSLDNTTPIAVLTSEAEAFVVPAKSPFKTINDVIDAYVKDPSSVTFGGGSAGGSDQLVAAELVQEAGGDASEMEYIGYSGGGEAIAGILSGDVEVGVSGISEFTEQIKGGKMRLLAVSTADPVEVNGEQAPTLQDAGYDVDFANWRGIVAAPGLSDEQRDQVVEVIDELHGTDAWKQALADNNWTDFFKTGDEAEKFIKDEAEKTKQIYEELGL</sequence>
<dbReference type="InterPro" id="IPR005064">
    <property type="entry name" value="BUG"/>
</dbReference>
<feature type="chain" id="PRO_5046674843" evidence="2">
    <location>
        <begin position="27"/>
        <end position="337"/>
    </location>
</feature>
<dbReference type="SUPFAM" id="SSF53850">
    <property type="entry name" value="Periplasmic binding protein-like II"/>
    <property type="match status" value="1"/>
</dbReference>
<evidence type="ECO:0000313" key="4">
    <source>
        <dbReference type="Proteomes" id="UP001596072"/>
    </source>
</evidence>
<name>A0ABW0ZI25_9ACTN</name>
<dbReference type="PANTHER" id="PTHR42928:SF3">
    <property type="entry name" value="UPF0065 PROTEIN YFLP"/>
    <property type="match status" value="1"/>
</dbReference>
<dbReference type="Gene3D" id="3.40.190.150">
    <property type="entry name" value="Bordetella uptake gene, domain 1"/>
    <property type="match status" value="1"/>
</dbReference>
<comment type="similarity">
    <text evidence="1">Belongs to the UPF0065 (bug) family.</text>
</comment>
<comment type="caution">
    <text evidence="3">The sequence shown here is derived from an EMBL/GenBank/DDBJ whole genome shotgun (WGS) entry which is preliminary data.</text>
</comment>
<accession>A0ABW0ZI25</accession>
<dbReference type="InterPro" id="IPR042100">
    <property type="entry name" value="Bug_dom1"/>
</dbReference>
<dbReference type="PANTHER" id="PTHR42928">
    <property type="entry name" value="TRICARBOXYLATE-BINDING PROTEIN"/>
    <property type="match status" value="1"/>
</dbReference>
<keyword evidence="2" id="KW-0732">Signal</keyword>
<dbReference type="Proteomes" id="UP001596072">
    <property type="component" value="Unassembled WGS sequence"/>
</dbReference>
<proteinExistence type="inferred from homology"/>
<keyword evidence="4" id="KW-1185">Reference proteome</keyword>
<feature type="signal peptide" evidence="2">
    <location>
        <begin position="1"/>
        <end position="26"/>
    </location>
</feature>
<reference evidence="4" key="1">
    <citation type="journal article" date="2019" name="Int. J. Syst. Evol. Microbiol.">
        <title>The Global Catalogue of Microorganisms (GCM) 10K type strain sequencing project: providing services to taxonomists for standard genome sequencing and annotation.</title>
        <authorList>
            <consortium name="The Broad Institute Genomics Platform"/>
            <consortium name="The Broad Institute Genome Sequencing Center for Infectious Disease"/>
            <person name="Wu L."/>
            <person name="Ma J."/>
        </authorList>
    </citation>
    <scope>NUCLEOTIDE SEQUENCE [LARGE SCALE GENOMIC DNA]</scope>
    <source>
        <strain evidence="4">YIM 94188</strain>
    </source>
</reference>
<organism evidence="3 4">
    <name type="scientific">Nocardioides vastitatis</name>
    <dbReference type="NCBI Taxonomy" id="2568655"/>
    <lineage>
        <taxon>Bacteria</taxon>
        <taxon>Bacillati</taxon>
        <taxon>Actinomycetota</taxon>
        <taxon>Actinomycetes</taxon>
        <taxon>Propionibacteriales</taxon>
        <taxon>Nocardioidaceae</taxon>
        <taxon>Nocardioides</taxon>
    </lineage>
</organism>
<dbReference type="Pfam" id="PF03401">
    <property type="entry name" value="TctC"/>
    <property type="match status" value="1"/>
</dbReference>
<dbReference type="Gene3D" id="3.40.190.10">
    <property type="entry name" value="Periplasmic binding protein-like II"/>
    <property type="match status" value="1"/>
</dbReference>
<dbReference type="CDD" id="cd07012">
    <property type="entry name" value="PBP2_Bug_TTT"/>
    <property type="match status" value="1"/>
</dbReference>
<dbReference type="PROSITE" id="PS51257">
    <property type="entry name" value="PROKAR_LIPOPROTEIN"/>
    <property type="match status" value="1"/>
</dbReference>
<dbReference type="PIRSF" id="PIRSF017082">
    <property type="entry name" value="YflP"/>
    <property type="match status" value="1"/>
</dbReference>
<evidence type="ECO:0000256" key="1">
    <source>
        <dbReference type="ARBA" id="ARBA00006987"/>
    </source>
</evidence>
<evidence type="ECO:0000313" key="3">
    <source>
        <dbReference type="EMBL" id="MFC5730167.1"/>
    </source>
</evidence>
<protein>
    <submittedName>
        <fullName evidence="3">Bug family tripartite tricarboxylate transporter substrate binding protein</fullName>
    </submittedName>
</protein>
<dbReference type="RefSeq" id="WP_136431620.1">
    <property type="nucleotide sequence ID" value="NZ_JBHSNS010000007.1"/>
</dbReference>
<evidence type="ECO:0000256" key="2">
    <source>
        <dbReference type="SAM" id="SignalP"/>
    </source>
</evidence>